<feature type="region of interest" description="Disordered" evidence="4">
    <location>
        <begin position="316"/>
        <end position="383"/>
    </location>
</feature>
<keyword evidence="3" id="KW-0339">Growth factor</keyword>
<evidence type="ECO:0000313" key="7">
    <source>
        <dbReference type="EMBL" id="KAK3727582.1"/>
    </source>
</evidence>
<dbReference type="AlphaFoldDB" id="A0AAE1CPZ0"/>
<accession>A0AAE1CPZ0</accession>
<evidence type="ECO:0000313" key="8">
    <source>
        <dbReference type="Proteomes" id="UP001283361"/>
    </source>
</evidence>
<protein>
    <recommendedName>
        <fullName evidence="6">TGF-beta family profile domain-containing protein</fullName>
    </recommendedName>
</protein>
<dbReference type="Gene3D" id="2.10.90.10">
    <property type="entry name" value="Cystine-knot cytokines"/>
    <property type="match status" value="1"/>
</dbReference>
<dbReference type="Pfam" id="PF00019">
    <property type="entry name" value="TGF_beta"/>
    <property type="match status" value="1"/>
</dbReference>
<name>A0AAE1CPZ0_9GAST</name>
<reference evidence="7" key="1">
    <citation type="journal article" date="2023" name="G3 (Bethesda)">
        <title>A reference genome for the long-term kleptoplast-retaining sea slug Elysia crispata morphotype clarki.</title>
        <authorList>
            <person name="Eastman K.E."/>
            <person name="Pendleton A.L."/>
            <person name="Shaikh M.A."/>
            <person name="Suttiyut T."/>
            <person name="Ogas R."/>
            <person name="Tomko P."/>
            <person name="Gavelis G."/>
            <person name="Widhalm J.R."/>
            <person name="Wisecaver J.H."/>
        </authorList>
    </citation>
    <scope>NUCLEOTIDE SEQUENCE</scope>
    <source>
        <strain evidence="7">ECLA1</strain>
    </source>
</reference>
<dbReference type="InterPro" id="IPR001839">
    <property type="entry name" value="TGF-b_C"/>
</dbReference>
<dbReference type="InterPro" id="IPR029034">
    <property type="entry name" value="Cystine-knot_cytokine"/>
</dbReference>
<feature type="compositionally biased region" description="Low complexity" evidence="4">
    <location>
        <begin position="442"/>
        <end position="491"/>
    </location>
</feature>
<evidence type="ECO:0000256" key="5">
    <source>
        <dbReference type="SAM" id="Phobius"/>
    </source>
</evidence>
<evidence type="ECO:0000259" key="6">
    <source>
        <dbReference type="PROSITE" id="PS51362"/>
    </source>
</evidence>
<keyword evidence="5" id="KW-0472">Membrane</keyword>
<comment type="caution">
    <text evidence="7">The sequence shown here is derived from an EMBL/GenBank/DDBJ whole genome shotgun (WGS) entry which is preliminary data.</text>
</comment>
<gene>
    <name evidence="7" type="ORF">RRG08_009803</name>
</gene>
<organism evidence="7 8">
    <name type="scientific">Elysia crispata</name>
    <name type="common">lettuce slug</name>
    <dbReference type="NCBI Taxonomy" id="231223"/>
    <lineage>
        <taxon>Eukaryota</taxon>
        <taxon>Metazoa</taxon>
        <taxon>Spiralia</taxon>
        <taxon>Lophotrochozoa</taxon>
        <taxon>Mollusca</taxon>
        <taxon>Gastropoda</taxon>
        <taxon>Heterobranchia</taxon>
        <taxon>Euthyneura</taxon>
        <taxon>Panpulmonata</taxon>
        <taxon>Sacoglossa</taxon>
        <taxon>Placobranchoidea</taxon>
        <taxon>Plakobranchidae</taxon>
        <taxon>Elysia</taxon>
    </lineage>
</organism>
<feature type="region of interest" description="Disordered" evidence="4">
    <location>
        <begin position="65"/>
        <end position="104"/>
    </location>
</feature>
<feature type="domain" description="TGF-beta family profile" evidence="6">
    <location>
        <begin position="535"/>
        <end position="671"/>
    </location>
</feature>
<proteinExistence type="inferred from homology"/>
<comment type="subcellular location">
    <subcellularLocation>
        <location evidence="1">Secreted</location>
    </subcellularLocation>
</comment>
<dbReference type="CDD" id="cd13756">
    <property type="entry name" value="TGF_beta_BMPs_GDFs"/>
    <property type="match status" value="1"/>
</dbReference>
<keyword evidence="2" id="KW-0964">Secreted</keyword>
<dbReference type="SUPFAM" id="SSF57501">
    <property type="entry name" value="Cystine-knot cytokines"/>
    <property type="match status" value="1"/>
</dbReference>
<evidence type="ECO:0000256" key="4">
    <source>
        <dbReference type="SAM" id="MobiDB-lite"/>
    </source>
</evidence>
<evidence type="ECO:0000256" key="1">
    <source>
        <dbReference type="ARBA" id="ARBA00004613"/>
    </source>
</evidence>
<feature type="compositionally biased region" description="Basic and acidic residues" evidence="4">
    <location>
        <begin position="75"/>
        <end position="104"/>
    </location>
</feature>
<keyword evidence="5" id="KW-1133">Transmembrane helix</keyword>
<evidence type="ECO:0000256" key="3">
    <source>
        <dbReference type="RuleBase" id="RU000354"/>
    </source>
</evidence>
<dbReference type="PROSITE" id="PS51362">
    <property type="entry name" value="TGF_BETA_2"/>
    <property type="match status" value="1"/>
</dbReference>
<keyword evidence="5" id="KW-0812">Transmembrane</keyword>
<feature type="compositionally biased region" description="Basic and acidic residues" evidence="4">
    <location>
        <begin position="372"/>
        <end position="383"/>
    </location>
</feature>
<dbReference type="EMBL" id="JAWDGP010007237">
    <property type="protein sequence ID" value="KAK3727582.1"/>
    <property type="molecule type" value="Genomic_DNA"/>
</dbReference>
<dbReference type="SMART" id="SM00204">
    <property type="entry name" value="TGFB"/>
    <property type="match status" value="1"/>
</dbReference>
<sequence>MAPSCNDQSFQFCKQNLLKLIIIVLLIATLVTVLIIGKDSYFSGGDDNHNPDTSEIVNIASESQDASVPSQHLPDWSRDKPWNISTKEHGGGETGRKTDNGHGREVRDLPLMLLQYKLNHSRSGQCLLNFCNFYTEATSRVKSRKAFLYMRKLYLAMVAQTQKADLMEDSSSANWAIRAYAPALRTRHSVLFKRTMDTSCNVTHVELLIGFRCRDKEHRQKDIIAVANGQPVRPSPGIFHIHKAAVFDLTSAAAITELNITVKKRHCISAVQVCHSMLFEFCNINDTVRNLFQENETKISSDDRIKPDDLDNIFEEAHLRQDQEKSRRKEEKDEDQEKTRRKEEKDKDQEKIRRKEEKDKPCVGCDNSTNSKKNENDDDKNNKAEPVNKILFLKKLVSERIIQGKSIFAARLKSGKKPIIIPELEKIRVGNPISLPLPPLVSSERGSLSSSSSSSSPSSISTSTSTSSSQASLPSSSISPSIRSLASKSSAPPWPAMFTTSASKPKSTTLAPSVPKELNSSAISESSRSAYKRFVHKRSVSCGTSCPSTTRAPVRTCYRQEMKVNLFEDLNYPVLMPAHSVDVGMCQGTCIHACQMVQASESITAHAVLLNQLAGIKGAATRFAADIRMSACVPKRMKTMSVLLVEQDPSAPFRTEIVNWPNMVIDSCRCA</sequence>
<keyword evidence="8" id="KW-1185">Reference proteome</keyword>
<feature type="transmembrane region" description="Helical" evidence="5">
    <location>
        <begin position="17"/>
        <end position="37"/>
    </location>
</feature>
<dbReference type="Proteomes" id="UP001283361">
    <property type="component" value="Unassembled WGS sequence"/>
</dbReference>
<feature type="region of interest" description="Disordered" evidence="4">
    <location>
        <begin position="442"/>
        <end position="522"/>
    </location>
</feature>
<comment type="similarity">
    <text evidence="3">Belongs to the TGF-beta family.</text>
</comment>
<feature type="compositionally biased region" description="Polar residues" evidence="4">
    <location>
        <begin position="498"/>
        <end position="511"/>
    </location>
</feature>
<evidence type="ECO:0000256" key="2">
    <source>
        <dbReference type="ARBA" id="ARBA00022525"/>
    </source>
</evidence>
<dbReference type="GO" id="GO:0005576">
    <property type="term" value="C:extracellular region"/>
    <property type="evidence" value="ECO:0007669"/>
    <property type="project" value="UniProtKB-SubCell"/>
</dbReference>
<feature type="compositionally biased region" description="Basic and acidic residues" evidence="4">
    <location>
        <begin position="316"/>
        <end position="361"/>
    </location>
</feature>
<dbReference type="GO" id="GO:0008083">
    <property type="term" value="F:growth factor activity"/>
    <property type="evidence" value="ECO:0007669"/>
    <property type="project" value="UniProtKB-KW"/>
</dbReference>